<comment type="catalytic activity">
    <reaction evidence="39">
        <text>1-hexadecanoyl-2-(9Z)-octadecenoyl-3-octadecanoyl-sn-glycerol + H2O = 1-hexadecanoyl-3-octadecanoyl-sn-glycerol + (9Z)-octadecenoate + H(+)</text>
        <dbReference type="Rhea" id="RHEA:41103"/>
        <dbReference type="ChEBI" id="CHEBI:15377"/>
        <dbReference type="ChEBI" id="CHEBI:15378"/>
        <dbReference type="ChEBI" id="CHEBI:30823"/>
        <dbReference type="ChEBI" id="CHEBI:77623"/>
        <dbReference type="ChEBI" id="CHEBI:77624"/>
    </reaction>
    <physiologicalReaction direction="left-to-right" evidence="39">
        <dbReference type="Rhea" id="RHEA:41104"/>
    </physiologicalReaction>
</comment>
<comment type="catalytic activity">
    <reaction evidence="38">
        <text>1-O-hexadecyl-2-(9Z)-octadecenoyl-sn-glycero-3-phosphocholine + H2O = 1-O-hexadecyl-sn-glycero-3-phosphocholine + (9Z)-octadecenoate + H(+)</text>
        <dbReference type="Rhea" id="RHEA:40915"/>
        <dbReference type="ChEBI" id="CHEBI:15377"/>
        <dbReference type="ChEBI" id="CHEBI:15378"/>
        <dbReference type="ChEBI" id="CHEBI:30823"/>
        <dbReference type="ChEBI" id="CHEBI:34112"/>
        <dbReference type="ChEBI" id="CHEBI:64496"/>
    </reaction>
    <physiologicalReaction direction="left-to-right" evidence="38">
        <dbReference type="Rhea" id="RHEA:40916"/>
    </physiologicalReaction>
</comment>
<evidence type="ECO:0000256" key="2">
    <source>
        <dbReference type="ARBA" id="ARBA00009979"/>
    </source>
</evidence>
<comment type="catalytic activity">
    <reaction evidence="28">
        <text>1,2-di-(9Z-octadecenoyl)-sn-glycero-3-phosphocholine + H2O = 1-(9Z-octadecenoyl)-sn-glycero-3-phosphocholine + (9Z)-octadecenoate + H(+)</text>
        <dbReference type="Rhea" id="RHEA:40923"/>
        <dbReference type="ChEBI" id="CHEBI:15377"/>
        <dbReference type="ChEBI" id="CHEBI:15378"/>
        <dbReference type="ChEBI" id="CHEBI:28610"/>
        <dbReference type="ChEBI" id="CHEBI:30823"/>
        <dbReference type="ChEBI" id="CHEBI:74669"/>
    </reaction>
    <physiologicalReaction direction="left-to-right" evidence="28">
        <dbReference type="Rhea" id="RHEA:40924"/>
    </physiologicalReaction>
</comment>
<comment type="function">
    <text evidence="20">Calcium-independent membrane-associated phospholipase that catalyzes complete diacylation of phospholipids by hydrolyzing both sn-1 and sn-2 fatty acyl chains attached to the glycerol backbone (phospholipase B activity). Has dual phospholipase and lysophospholipase activities toward diacylphospholipids. Preferentially cleaves sn-2 ester bonds over sn-1 bonds. Acts as a lipase toward glycerolipid substrates. Hydrolyzes fatty acyl chains of diacylglycerols with preference for the sn-2 position and of triacylglycerols with not positional selectivity. May also hydrolyze long chain retinyl esters such as retinyl palmitate. May contribute to digestion of dietary phospholipids, glycerolipids and retinoids, facilitating lipid absorption at the brush border.</text>
</comment>
<comment type="catalytic activity">
    <reaction evidence="36">
        <text>1-hexadecanoyl-2-(9Z-octadecenoyl)-sn-glycero-3-phosphocholine + H2O = 1-hexadecanoyl-sn-glycero-3-phosphocholine + (9Z)-octadecenoate + H(+)</text>
        <dbReference type="Rhea" id="RHEA:38779"/>
        <dbReference type="ChEBI" id="CHEBI:15377"/>
        <dbReference type="ChEBI" id="CHEBI:15378"/>
        <dbReference type="ChEBI" id="CHEBI:30823"/>
        <dbReference type="ChEBI" id="CHEBI:72998"/>
        <dbReference type="ChEBI" id="CHEBI:73001"/>
    </reaction>
    <physiologicalReaction direction="left-to-right" evidence="36">
        <dbReference type="Rhea" id="RHEA:38780"/>
    </physiologicalReaction>
</comment>
<comment type="catalytic activity">
    <reaction evidence="34">
        <text>1-hexadecanoyl-2-(9Z-octadecenoyl)-sn-glycero-3-phosphoethanolamine + H2O = 1-hexadecanoyl-sn-glycero-3-phosphoethanolamine + (9Z)-octadecenoate + H(+)</text>
        <dbReference type="Rhea" id="RHEA:40911"/>
        <dbReference type="ChEBI" id="CHEBI:15377"/>
        <dbReference type="ChEBI" id="CHEBI:15378"/>
        <dbReference type="ChEBI" id="CHEBI:30823"/>
        <dbReference type="ChEBI" id="CHEBI:73004"/>
        <dbReference type="ChEBI" id="CHEBI:73007"/>
    </reaction>
    <physiologicalReaction direction="left-to-right" evidence="34">
        <dbReference type="Rhea" id="RHEA:40912"/>
    </physiologicalReaction>
</comment>
<evidence type="ECO:0000256" key="13">
    <source>
        <dbReference type="ARBA" id="ARBA00023369"/>
    </source>
</evidence>
<comment type="catalytic activity">
    <reaction evidence="25">
        <text>2,3-di-(9Z)-octadecenoyl-sn-glycerol + H2O = 3-(9Z-octadecenoyl)-sn-glycerol + (9Z)-octadecenoate + H(+)</text>
        <dbReference type="Rhea" id="RHEA:42604"/>
        <dbReference type="ChEBI" id="CHEBI:15377"/>
        <dbReference type="ChEBI" id="CHEBI:15378"/>
        <dbReference type="ChEBI" id="CHEBI:30823"/>
        <dbReference type="ChEBI" id="CHEBI:75824"/>
        <dbReference type="ChEBI" id="CHEBI:75938"/>
    </reaction>
    <physiologicalReaction direction="left-to-right" evidence="25">
        <dbReference type="Rhea" id="RHEA:42605"/>
    </physiologicalReaction>
</comment>
<evidence type="ECO:0000256" key="26">
    <source>
        <dbReference type="ARBA" id="ARBA00048015"/>
    </source>
</evidence>
<comment type="catalytic activity">
    <reaction evidence="35">
        <text>1-hexadecanoyl-sn-glycero-3-phosphocholine + H2O = sn-glycerol 3-phosphocholine + hexadecanoate + H(+)</text>
        <dbReference type="Rhea" id="RHEA:40435"/>
        <dbReference type="ChEBI" id="CHEBI:7896"/>
        <dbReference type="ChEBI" id="CHEBI:15377"/>
        <dbReference type="ChEBI" id="CHEBI:15378"/>
        <dbReference type="ChEBI" id="CHEBI:16870"/>
        <dbReference type="ChEBI" id="CHEBI:72998"/>
    </reaction>
    <physiologicalReaction direction="left-to-right" evidence="35">
        <dbReference type="Rhea" id="RHEA:40436"/>
    </physiologicalReaction>
</comment>
<evidence type="ECO:0000256" key="22">
    <source>
        <dbReference type="ARBA" id="ARBA00047363"/>
    </source>
</evidence>
<proteinExistence type="inferred from homology"/>
<keyword evidence="6" id="KW-0732">Signal</keyword>
<dbReference type="GO" id="GO:0004622">
    <property type="term" value="F:phosphatidylcholine lysophospholipase activity"/>
    <property type="evidence" value="ECO:0007669"/>
    <property type="project" value="UniProtKB-EC"/>
</dbReference>
<evidence type="ECO:0000256" key="7">
    <source>
        <dbReference type="ARBA" id="ARBA00022737"/>
    </source>
</evidence>
<keyword evidence="11 43" id="KW-0472">Membrane</keyword>
<evidence type="ECO:0000256" key="18">
    <source>
        <dbReference type="ARBA" id="ARBA00031485"/>
    </source>
</evidence>
<comment type="catalytic activity">
    <reaction evidence="32">
        <text>1,2,3-tri-(9Z-octadecenoyl)-glycerol + H2O = di-(9Z)-octadecenoylglycerol + (9Z)-octadecenoate + H(+)</text>
        <dbReference type="Rhea" id="RHEA:38575"/>
        <dbReference type="ChEBI" id="CHEBI:15377"/>
        <dbReference type="ChEBI" id="CHEBI:15378"/>
        <dbReference type="ChEBI" id="CHEBI:30823"/>
        <dbReference type="ChEBI" id="CHEBI:53753"/>
        <dbReference type="ChEBI" id="CHEBI:75945"/>
    </reaction>
    <physiologicalReaction direction="left-to-right" evidence="32">
        <dbReference type="Rhea" id="RHEA:38576"/>
    </physiologicalReaction>
</comment>
<evidence type="ECO:0000256" key="9">
    <source>
        <dbReference type="ARBA" id="ARBA00022989"/>
    </source>
</evidence>
<evidence type="ECO:0000256" key="10">
    <source>
        <dbReference type="ARBA" id="ARBA00023098"/>
    </source>
</evidence>
<evidence type="ECO:0000256" key="12">
    <source>
        <dbReference type="ARBA" id="ARBA00023180"/>
    </source>
</evidence>
<keyword evidence="5 43" id="KW-0812">Transmembrane</keyword>
<keyword evidence="4" id="KW-1003">Cell membrane</keyword>
<dbReference type="KEGG" id="aten:116300201"/>
<comment type="catalytic activity">
    <reaction evidence="42">
        <text>2-(9Z-octadecenoyl)-glycerol + H2O = glycerol + (9Z)-octadecenoate + H(+)</text>
        <dbReference type="Rhea" id="RHEA:38491"/>
        <dbReference type="ChEBI" id="CHEBI:15377"/>
        <dbReference type="ChEBI" id="CHEBI:15378"/>
        <dbReference type="ChEBI" id="CHEBI:17754"/>
        <dbReference type="ChEBI" id="CHEBI:30823"/>
        <dbReference type="ChEBI" id="CHEBI:73990"/>
    </reaction>
    <physiologicalReaction direction="left-to-right" evidence="42">
        <dbReference type="Rhea" id="RHEA:38492"/>
    </physiologicalReaction>
</comment>
<keyword evidence="44" id="KW-1185">Reference proteome</keyword>
<dbReference type="GO" id="GO:0006644">
    <property type="term" value="P:phospholipid metabolic process"/>
    <property type="evidence" value="ECO:0007669"/>
    <property type="project" value="TreeGrafter"/>
</dbReference>
<evidence type="ECO:0000313" key="44">
    <source>
        <dbReference type="Proteomes" id="UP000515163"/>
    </source>
</evidence>
<accession>A0A6P8I9Z5</accession>
<keyword evidence="8" id="KW-0378">Hydrolase</keyword>
<comment type="catalytic activity">
    <reaction evidence="15">
        <text>a 1,2-diacyl-sn-glycero-3-phosphocholine + H2O = a 1-acyl-sn-glycero-3-phosphocholine + a fatty acid + H(+)</text>
        <dbReference type="Rhea" id="RHEA:15801"/>
        <dbReference type="ChEBI" id="CHEBI:15377"/>
        <dbReference type="ChEBI" id="CHEBI:15378"/>
        <dbReference type="ChEBI" id="CHEBI:28868"/>
        <dbReference type="ChEBI" id="CHEBI:57643"/>
        <dbReference type="ChEBI" id="CHEBI:58168"/>
        <dbReference type="EC" id="3.1.1.4"/>
    </reaction>
    <physiologicalReaction direction="left-to-right" evidence="15">
        <dbReference type="Rhea" id="RHEA:15802"/>
    </physiologicalReaction>
</comment>
<dbReference type="GeneID" id="116300201"/>
<comment type="catalytic activity">
    <reaction evidence="30">
        <text>1-hexadecanoyl-2-(9Z,12Z-octadecadienoyl)-sn-glycero-3-phosphocholine + H2O = 2-(9Z,12Z-octadecadienoyl)-sn-glycero-3-phosphocholine + hexadecanoate + H(+)</text>
        <dbReference type="Rhea" id="RHEA:40971"/>
        <dbReference type="ChEBI" id="CHEBI:7896"/>
        <dbReference type="ChEBI" id="CHEBI:15377"/>
        <dbReference type="ChEBI" id="CHEBI:15378"/>
        <dbReference type="ChEBI" id="CHEBI:73002"/>
        <dbReference type="ChEBI" id="CHEBI:76084"/>
    </reaction>
    <physiologicalReaction direction="left-to-right" evidence="30">
        <dbReference type="Rhea" id="RHEA:40972"/>
    </physiologicalReaction>
</comment>
<comment type="catalytic activity">
    <reaction evidence="14">
        <text>1-hexadecanoyl-2-(9Z,12Z-octadecadienoyl)-sn-glycero-3-phosphocholine + H2O = (9Z,12Z)-octadecadienoate + 1-hexadecanoyl-sn-glycero-3-phosphocholine + H(+)</text>
        <dbReference type="Rhea" id="RHEA:40811"/>
        <dbReference type="ChEBI" id="CHEBI:15377"/>
        <dbReference type="ChEBI" id="CHEBI:15378"/>
        <dbReference type="ChEBI" id="CHEBI:30245"/>
        <dbReference type="ChEBI" id="CHEBI:72998"/>
        <dbReference type="ChEBI" id="CHEBI:73002"/>
    </reaction>
    <physiologicalReaction direction="left-to-right" evidence="14">
        <dbReference type="Rhea" id="RHEA:40812"/>
    </physiologicalReaction>
</comment>
<organism evidence="44 45">
    <name type="scientific">Actinia tenebrosa</name>
    <name type="common">Australian red waratah sea anemone</name>
    <dbReference type="NCBI Taxonomy" id="6105"/>
    <lineage>
        <taxon>Eukaryota</taxon>
        <taxon>Metazoa</taxon>
        <taxon>Cnidaria</taxon>
        <taxon>Anthozoa</taxon>
        <taxon>Hexacorallia</taxon>
        <taxon>Actiniaria</taxon>
        <taxon>Actiniidae</taxon>
        <taxon>Actinia</taxon>
    </lineage>
</organism>
<evidence type="ECO:0000256" key="8">
    <source>
        <dbReference type="ARBA" id="ARBA00022801"/>
    </source>
</evidence>
<comment type="catalytic activity">
    <reaction evidence="13">
        <text>a triacylglycerol + H2O = a diacylglycerol + a fatty acid + H(+)</text>
        <dbReference type="Rhea" id="RHEA:12044"/>
        <dbReference type="ChEBI" id="CHEBI:15377"/>
        <dbReference type="ChEBI" id="CHEBI:15378"/>
        <dbReference type="ChEBI" id="CHEBI:17855"/>
        <dbReference type="ChEBI" id="CHEBI:18035"/>
        <dbReference type="ChEBI" id="CHEBI:28868"/>
        <dbReference type="EC" id="3.1.1.3"/>
    </reaction>
    <physiologicalReaction direction="left-to-right" evidence="13">
        <dbReference type="Rhea" id="RHEA:12045"/>
    </physiologicalReaction>
</comment>
<evidence type="ECO:0000256" key="25">
    <source>
        <dbReference type="ARBA" id="ARBA00048011"/>
    </source>
</evidence>
<dbReference type="RefSeq" id="XP_031564873.1">
    <property type="nucleotide sequence ID" value="XM_031709013.1"/>
</dbReference>
<comment type="catalytic activity">
    <reaction evidence="29">
        <text>1,2-dihexadecanoyl-sn-glycero-3-phosphocholine + H2O = 1-hexadecanoyl-sn-glycero-3-phosphocholine + hexadecanoate + H(+)</text>
        <dbReference type="Rhea" id="RHEA:41223"/>
        <dbReference type="ChEBI" id="CHEBI:7896"/>
        <dbReference type="ChEBI" id="CHEBI:15377"/>
        <dbReference type="ChEBI" id="CHEBI:15378"/>
        <dbReference type="ChEBI" id="CHEBI:72998"/>
        <dbReference type="ChEBI" id="CHEBI:72999"/>
    </reaction>
    <physiologicalReaction direction="left-to-right" evidence="29">
        <dbReference type="Rhea" id="RHEA:41224"/>
    </physiologicalReaction>
</comment>
<dbReference type="OrthoDB" id="5962577at2759"/>
<dbReference type="InterPro" id="IPR035547">
    <property type="entry name" value="Phospholipase_B"/>
</dbReference>
<evidence type="ECO:0000256" key="41">
    <source>
        <dbReference type="ARBA" id="ARBA00049372"/>
    </source>
</evidence>
<evidence type="ECO:0000256" key="40">
    <source>
        <dbReference type="ARBA" id="ARBA00049363"/>
    </source>
</evidence>
<protein>
    <recommendedName>
        <fullName evidence="3">Phospholipase B1, membrane-associated</fullName>
    </recommendedName>
    <alternativeName>
        <fullName evidence="16">Lysophospholipase</fullName>
    </alternativeName>
    <alternativeName>
        <fullName evidence="17">Phospholipase A2</fullName>
    </alternativeName>
    <alternativeName>
        <fullName evidence="19">Phospholipase B/lipase</fullName>
    </alternativeName>
    <alternativeName>
        <fullName evidence="18">Triacylglycerol lipase</fullName>
    </alternativeName>
</protein>
<comment type="catalytic activity">
    <reaction evidence="21">
        <text>1-hexadecanoyl-2-(9Z)-octadecenoyl-3-octadecanoyl-sn-glycerol + H2O = 2-(9Z-octadecenoyl)-3-octadecanoyl-sn-glycerol + hexadecanoate + H(+)</text>
        <dbReference type="Rhea" id="RHEA:41107"/>
        <dbReference type="ChEBI" id="CHEBI:7896"/>
        <dbReference type="ChEBI" id="CHEBI:15377"/>
        <dbReference type="ChEBI" id="CHEBI:15378"/>
        <dbReference type="ChEBI" id="CHEBI:75558"/>
        <dbReference type="ChEBI" id="CHEBI:77623"/>
    </reaction>
    <physiologicalReaction direction="left-to-right" evidence="21">
        <dbReference type="Rhea" id="RHEA:41108"/>
    </physiologicalReaction>
</comment>
<comment type="catalytic activity">
    <reaction evidence="22">
        <text>1,3-dihexadecanoyl-2-(9Z-octadecenoyl)glycerol + H2O = 1-hexadecanoyl-2-(9Z-octadecenoyl)-glycerol + hexadecanoate + H(+)</text>
        <dbReference type="Rhea" id="RHEA:40979"/>
        <dbReference type="ChEBI" id="CHEBI:7896"/>
        <dbReference type="ChEBI" id="CHEBI:15377"/>
        <dbReference type="ChEBI" id="CHEBI:15378"/>
        <dbReference type="ChEBI" id="CHEBI:75585"/>
        <dbReference type="ChEBI" id="CHEBI:75688"/>
    </reaction>
    <physiologicalReaction direction="left-to-right" evidence="22">
        <dbReference type="Rhea" id="RHEA:40980"/>
    </physiologicalReaction>
</comment>
<evidence type="ECO:0000256" key="1">
    <source>
        <dbReference type="ARBA" id="ARBA00004247"/>
    </source>
</evidence>
<evidence type="ECO:0000256" key="35">
    <source>
        <dbReference type="ARBA" id="ARBA00048656"/>
    </source>
</evidence>
<evidence type="ECO:0000256" key="28">
    <source>
        <dbReference type="ARBA" id="ARBA00048058"/>
    </source>
</evidence>
<evidence type="ECO:0000256" key="23">
    <source>
        <dbReference type="ARBA" id="ARBA00047438"/>
    </source>
</evidence>
<evidence type="ECO:0000256" key="30">
    <source>
        <dbReference type="ARBA" id="ARBA00048362"/>
    </source>
</evidence>
<evidence type="ECO:0000256" key="24">
    <source>
        <dbReference type="ARBA" id="ARBA00047459"/>
    </source>
</evidence>
<dbReference type="AlphaFoldDB" id="A0A6P8I9Z5"/>
<comment type="catalytic activity">
    <reaction evidence="24">
        <text>1-hexadecanoyl-2-(9Z)-octadecenoyl-3-octadecanoyl-sn-glycerol + H2O = 1-hexadecanoyl-2-(9Z-octadecenoyl)-sn-glycerol + octadecanoate + H(+)</text>
        <dbReference type="Rhea" id="RHEA:41111"/>
        <dbReference type="ChEBI" id="CHEBI:15377"/>
        <dbReference type="ChEBI" id="CHEBI:15378"/>
        <dbReference type="ChEBI" id="CHEBI:25629"/>
        <dbReference type="ChEBI" id="CHEBI:75466"/>
        <dbReference type="ChEBI" id="CHEBI:77623"/>
    </reaction>
    <physiologicalReaction direction="left-to-right" evidence="24">
        <dbReference type="Rhea" id="RHEA:41112"/>
    </physiologicalReaction>
</comment>
<evidence type="ECO:0000256" key="43">
    <source>
        <dbReference type="SAM" id="Phobius"/>
    </source>
</evidence>
<evidence type="ECO:0000256" key="37">
    <source>
        <dbReference type="ARBA" id="ARBA00048869"/>
    </source>
</evidence>
<dbReference type="InterPro" id="IPR038885">
    <property type="entry name" value="PLB1"/>
</dbReference>
<dbReference type="SUPFAM" id="SSF52266">
    <property type="entry name" value="SGNH hydrolase"/>
    <property type="match status" value="1"/>
</dbReference>
<dbReference type="Gene3D" id="3.40.50.1110">
    <property type="entry name" value="SGNH hydrolase"/>
    <property type="match status" value="1"/>
</dbReference>
<dbReference type="InterPro" id="IPR036514">
    <property type="entry name" value="SGNH_hydro_sf"/>
</dbReference>
<comment type="catalytic activity">
    <reaction evidence="41">
        <text>1,3-di-(9Z-octadecenoyl)-glycerol + H2O = 1-(9Z-octadecenoyl)-glycerol + (9Z)-octadecenoate + H(+)</text>
        <dbReference type="Rhea" id="RHEA:39939"/>
        <dbReference type="ChEBI" id="CHEBI:15377"/>
        <dbReference type="ChEBI" id="CHEBI:15378"/>
        <dbReference type="ChEBI" id="CHEBI:30823"/>
        <dbReference type="ChEBI" id="CHEBI:75342"/>
        <dbReference type="ChEBI" id="CHEBI:75735"/>
    </reaction>
    <physiologicalReaction direction="left-to-right" evidence="41">
        <dbReference type="Rhea" id="RHEA:39940"/>
    </physiologicalReaction>
</comment>
<evidence type="ECO:0000256" key="39">
    <source>
        <dbReference type="ARBA" id="ARBA00048939"/>
    </source>
</evidence>
<evidence type="ECO:0000256" key="4">
    <source>
        <dbReference type="ARBA" id="ARBA00022475"/>
    </source>
</evidence>
<comment type="similarity">
    <text evidence="2">Belongs to the 'GDSL' lipolytic enzyme family. Phospholipase B1 subfamily.</text>
</comment>
<dbReference type="InterPro" id="IPR001087">
    <property type="entry name" value="GDSL"/>
</dbReference>
<evidence type="ECO:0000256" key="32">
    <source>
        <dbReference type="ARBA" id="ARBA00048386"/>
    </source>
</evidence>
<evidence type="ECO:0000256" key="14">
    <source>
        <dbReference type="ARBA" id="ARBA00023408"/>
    </source>
</evidence>
<evidence type="ECO:0000256" key="42">
    <source>
        <dbReference type="ARBA" id="ARBA00049461"/>
    </source>
</evidence>
<keyword evidence="10" id="KW-0443">Lipid metabolism</keyword>
<name>A0A6P8I9Z5_ACTTE</name>
<comment type="catalytic activity">
    <reaction evidence="26">
        <text>1-hexadecanoyl-2-(9Z-octadecenoyl)-sn-glycero-3-phospho-(1'-sn-glycerol) + H2O = 1-hexadecanoyl-sn-glycero-3-phospho-(1'-sn-glycerol) + (9Z)-octadecenoate + H(+)</text>
        <dbReference type="Rhea" id="RHEA:40919"/>
        <dbReference type="ChEBI" id="CHEBI:15377"/>
        <dbReference type="ChEBI" id="CHEBI:15378"/>
        <dbReference type="ChEBI" id="CHEBI:30823"/>
        <dbReference type="ChEBI" id="CHEBI:72841"/>
        <dbReference type="ChEBI" id="CHEBI:75158"/>
    </reaction>
    <physiologicalReaction direction="left-to-right" evidence="26">
        <dbReference type="Rhea" id="RHEA:40920"/>
    </physiologicalReaction>
</comment>
<evidence type="ECO:0000256" key="3">
    <source>
        <dbReference type="ARBA" id="ARBA00015133"/>
    </source>
</evidence>
<evidence type="ECO:0000256" key="19">
    <source>
        <dbReference type="ARBA" id="ARBA00033022"/>
    </source>
</evidence>
<evidence type="ECO:0000256" key="29">
    <source>
        <dbReference type="ARBA" id="ARBA00048227"/>
    </source>
</evidence>
<evidence type="ECO:0000256" key="16">
    <source>
        <dbReference type="ARBA" id="ARBA00029723"/>
    </source>
</evidence>
<dbReference type="GO" id="GO:0004623">
    <property type="term" value="F:phospholipase A2 activity"/>
    <property type="evidence" value="ECO:0007669"/>
    <property type="project" value="UniProtKB-EC"/>
</dbReference>
<evidence type="ECO:0000256" key="6">
    <source>
        <dbReference type="ARBA" id="ARBA00022729"/>
    </source>
</evidence>
<evidence type="ECO:0000256" key="5">
    <source>
        <dbReference type="ARBA" id="ARBA00022692"/>
    </source>
</evidence>
<dbReference type="Pfam" id="PF00657">
    <property type="entry name" value="Lipase_GDSL"/>
    <property type="match status" value="1"/>
</dbReference>
<evidence type="ECO:0000256" key="34">
    <source>
        <dbReference type="ARBA" id="ARBA00048613"/>
    </source>
</evidence>
<feature type="transmembrane region" description="Helical" evidence="43">
    <location>
        <begin position="572"/>
        <end position="593"/>
    </location>
</feature>
<dbReference type="PANTHER" id="PTHR21325">
    <property type="entry name" value="PHOSPHOLIPASE B, PLB1"/>
    <property type="match status" value="1"/>
</dbReference>
<evidence type="ECO:0000256" key="15">
    <source>
        <dbReference type="ARBA" id="ARBA00023422"/>
    </source>
</evidence>
<gene>
    <name evidence="45" type="primary">LOC116300201</name>
</gene>
<dbReference type="PANTHER" id="PTHR21325:SF31">
    <property type="entry name" value="GH22081P-RELATED"/>
    <property type="match status" value="1"/>
</dbReference>
<evidence type="ECO:0000256" key="21">
    <source>
        <dbReference type="ARBA" id="ARBA00047324"/>
    </source>
</evidence>
<comment type="subcellular location">
    <subcellularLocation>
        <location evidence="1">Apical cell membrane</location>
        <topology evidence="1">Single-pass type I membrane protein</topology>
    </subcellularLocation>
</comment>
<evidence type="ECO:0000256" key="11">
    <source>
        <dbReference type="ARBA" id="ARBA00023136"/>
    </source>
</evidence>
<evidence type="ECO:0000256" key="38">
    <source>
        <dbReference type="ARBA" id="ARBA00048872"/>
    </source>
</evidence>
<evidence type="ECO:0000256" key="33">
    <source>
        <dbReference type="ARBA" id="ARBA00048454"/>
    </source>
</evidence>
<comment type="catalytic activity">
    <reaction evidence="27">
        <text>a 1-O-alkyl-2-acyl-sn-glycero-3-phosphocholine + H2O = a 1-O-alkyl-sn-glycero-3-phosphocholine + a fatty acid + H(+)</text>
        <dbReference type="Rhea" id="RHEA:36231"/>
        <dbReference type="ChEBI" id="CHEBI:15377"/>
        <dbReference type="ChEBI" id="CHEBI:15378"/>
        <dbReference type="ChEBI" id="CHEBI:28868"/>
        <dbReference type="ChEBI" id="CHEBI:30909"/>
        <dbReference type="ChEBI" id="CHEBI:36702"/>
        <dbReference type="EC" id="3.1.1.4"/>
    </reaction>
    <physiologicalReaction direction="left-to-right" evidence="27">
        <dbReference type="Rhea" id="RHEA:36232"/>
    </physiologicalReaction>
</comment>
<keyword evidence="9 43" id="KW-1133">Transmembrane helix</keyword>
<reference evidence="45" key="1">
    <citation type="submission" date="2025-08" db="UniProtKB">
        <authorList>
            <consortium name="RefSeq"/>
        </authorList>
    </citation>
    <scope>IDENTIFICATION</scope>
    <source>
        <tissue evidence="45">Tentacle</tissue>
    </source>
</reference>
<comment type="catalytic activity">
    <reaction evidence="23">
        <text>1-(9Z-octadecenoyl)-glycerol + H2O = glycerol + (9Z)-octadecenoate + H(+)</text>
        <dbReference type="Rhea" id="RHEA:38487"/>
        <dbReference type="ChEBI" id="CHEBI:15377"/>
        <dbReference type="ChEBI" id="CHEBI:15378"/>
        <dbReference type="ChEBI" id="CHEBI:17754"/>
        <dbReference type="ChEBI" id="CHEBI:30823"/>
        <dbReference type="ChEBI" id="CHEBI:75342"/>
    </reaction>
    <physiologicalReaction direction="left-to-right" evidence="23">
        <dbReference type="Rhea" id="RHEA:38488"/>
    </physiologicalReaction>
</comment>
<comment type="catalytic activity">
    <reaction evidence="33">
        <text>a 1-acyl-sn-glycero-3-phosphocholine + H2O = sn-glycerol 3-phosphocholine + a fatty acid + H(+)</text>
        <dbReference type="Rhea" id="RHEA:15177"/>
        <dbReference type="ChEBI" id="CHEBI:15377"/>
        <dbReference type="ChEBI" id="CHEBI:15378"/>
        <dbReference type="ChEBI" id="CHEBI:16870"/>
        <dbReference type="ChEBI" id="CHEBI:28868"/>
        <dbReference type="ChEBI" id="CHEBI:58168"/>
        <dbReference type="EC" id="3.1.1.5"/>
    </reaction>
    <physiologicalReaction direction="left-to-right" evidence="33">
        <dbReference type="Rhea" id="RHEA:15178"/>
    </physiologicalReaction>
</comment>
<sequence length="616" mass="68647">MNLLWAPCGVFHHFSFVSAVPMYSCLISSMASSYSNTSPWKPFLFLLSLLLSVSDATDSLPFINATSVDVGFLWEHPRQENHHSTRVIIADNHLKSVLSLICFISPPLPHTPEYEDKKNELVRWEKITTRGAEAVNNVRYWASDRTTVAIKYDNITSDVIGSYTCSYGQLSKLINVNVANVDIVKALKMPTMYEEVKNYATHMEDTTGIAGWNNDKSLSQSKGSSLSCKHAAVIKSKDSPATIHTVRPADITVIAAVGDGFTTGLGARATSWNGFFTEYRETSWSIGGEGHLNQTTTLPNIFREFNPGLKGYSTQAMNSLELNMATSFSSSWDLEKQVNQLITTMQSNKEIDFKNDWKVLTISTGVTDLCHICKDPDRFSGSHYIKNVMHSLNILKNKVPRLYVNLVPPMDVSVLYGLYDKNPSCHIMQWSACPCAARQDKAANNVVSKAAKKFTSLLEELVNSGIYDLTDQFTVVIQPFMKGGPKDKTGGLASRVFGPDCLHFNTEGHAAAAIALWNNMMEPLHDKNTIWNTEQTPKCPMNGQQYLSTKVNSNVVTTFDSEDDTSTDIPPAAAITLSVFLIAVVLSITFYVWRSRKSRPYTDTMRLLEFPYKPRL</sequence>
<evidence type="ECO:0000256" key="31">
    <source>
        <dbReference type="ARBA" id="ARBA00048374"/>
    </source>
</evidence>
<comment type="catalytic activity">
    <reaction evidence="37">
        <text>1,3-dihexadecanoyl-2-(9Z-octadecenoyl)glycerol + H2O = 1,3-dihexadecanoylglycerol + (9Z)-octadecenoate + H(+)</text>
        <dbReference type="Rhea" id="RHEA:40983"/>
        <dbReference type="ChEBI" id="CHEBI:15377"/>
        <dbReference type="ChEBI" id="CHEBI:15378"/>
        <dbReference type="ChEBI" id="CHEBI:30823"/>
        <dbReference type="ChEBI" id="CHEBI:75688"/>
        <dbReference type="ChEBI" id="CHEBI:77619"/>
    </reaction>
    <physiologicalReaction direction="left-to-right" evidence="37">
        <dbReference type="Rhea" id="RHEA:40984"/>
    </physiologicalReaction>
</comment>
<evidence type="ECO:0000256" key="36">
    <source>
        <dbReference type="ARBA" id="ARBA00048699"/>
    </source>
</evidence>
<evidence type="ECO:0000256" key="17">
    <source>
        <dbReference type="ARBA" id="ARBA00031182"/>
    </source>
</evidence>
<dbReference type="CDD" id="cd01824">
    <property type="entry name" value="Phospholipase_B_like"/>
    <property type="match status" value="1"/>
</dbReference>
<dbReference type="GO" id="GO:0016324">
    <property type="term" value="C:apical plasma membrane"/>
    <property type="evidence" value="ECO:0007669"/>
    <property type="project" value="UniProtKB-SubCell"/>
</dbReference>
<comment type="catalytic activity">
    <reaction evidence="31">
        <text>1-octadecanoyl-2-(9Z,12Z)-octadecadienoyl-sn-glycerol + H2O = 1-octadecanoyl-sn-glycerol + (9Z,12Z)-octadecadienoate + H(+)</text>
        <dbReference type="Rhea" id="RHEA:40927"/>
        <dbReference type="ChEBI" id="CHEBI:15377"/>
        <dbReference type="ChEBI" id="CHEBI:15378"/>
        <dbReference type="ChEBI" id="CHEBI:30245"/>
        <dbReference type="ChEBI" id="CHEBI:75550"/>
        <dbReference type="ChEBI" id="CHEBI:77097"/>
    </reaction>
    <physiologicalReaction direction="left-to-right" evidence="31">
        <dbReference type="Rhea" id="RHEA:40928"/>
    </physiologicalReaction>
</comment>
<keyword evidence="12" id="KW-0325">Glycoprotein</keyword>
<evidence type="ECO:0000256" key="20">
    <source>
        <dbReference type="ARBA" id="ARBA00045916"/>
    </source>
</evidence>
<keyword evidence="7" id="KW-0677">Repeat</keyword>
<dbReference type="GO" id="GO:0004806">
    <property type="term" value="F:triacylglycerol lipase activity"/>
    <property type="evidence" value="ECO:0007669"/>
    <property type="project" value="UniProtKB-EC"/>
</dbReference>
<comment type="catalytic activity">
    <reaction evidence="40">
        <text>1,2-dihexadecanoyl-sn-glycero-3-phosphocholine + 2 H2O = sn-glycerol 3-phosphocholine + 2 hexadecanoate + 2 H(+)</text>
        <dbReference type="Rhea" id="RHEA:40975"/>
        <dbReference type="ChEBI" id="CHEBI:7896"/>
        <dbReference type="ChEBI" id="CHEBI:15377"/>
        <dbReference type="ChEBI" id="CHEBI:15378"/>
        <dbReference type="ChEBI" id="CHEBI:16870"/>
        <dbReference type="ChEBI" id="CHEBI:72999"/>
    </reaction>
    <physiologicalReaction direction="left-to-right" evidence="40">
        <dbReference type="Rhea" id="RHEA:40976"/>
    </physiologicalReaction>
</comment>
<evidence type="ECO:0000256" key="27">
    <source>
        <dbReference type="ARBA" id="ARBA00048049"/>
    </source>
</evidence>
<dbReference type="InParanoid" id="A0A6P8I9Z5"/>
<dbReference type="FunFam" id="3.40.50.1110:FF:000005">
    <property type="entry name" value="Phospholipase B1"/>
    <property type="match status" value="1"/>
</dbReference>
<evidence type="ECO:0000313" key="45">
    <source>
        <dbReference type="RefSeq" id="XP_031564873.1"/>
    </source>
</evidence>
<dbReference type="Proteomes" id="UP000515163">
    <property type="component" value="Unplaced"/>
</dbReference>